<dbReference type="NCBIfam" id="TIGR00797">
    <property type="entry name" value="matE"/>
    <property type="match status" value="1"/>
</dbReference>
<comment type="caution">
    <text evidence="14">The sequence shown here is derived from an EMBL/GenBank/DDBJ whole genome shotgun (WGS) entry which is preliminary data.</text>
</comment>
<dbReference type="EMBL" id="BOQT01000002">
    <property type="protein sequence ID" value="GIN19631.1"/>
    <property type="molecule type" value="Genomic_DNA"/>
</dbReference>
<evidence type="ECO:0000256" key="10">
    <source>
        <dbReference type="ARBA" id="ARBA00023065"/>
    </source>
</evidence>
<evidence type="ECO:0000313" key="15">
    <source>
        <dbReference type="Proteomes" id="UP000680279"/>
    </source>
</evidence>
<feature type="transmembrane region" description="Helical" evidence="13">
    <location>
        <begin position="214"/>
        <end position="233"/>
    </location>
</feature>
<feature type="transmembrane region" description="Helical" evidence="13">
    <location>
        <begin position="261"/>
        <end position="285"/>
    </location>
</feature>
<feature type="transmembrane region" description="Helical" evidence="13">
    <location>
        <begin position="438"/>
        <end position="460"/>
    </location>
</feature>
<comment type="subcellular location">
    <subcellularLocation>
        <location evidence="2">Cell membrane</location>
        <topology evidence="2">Multi-pass membrane protein</topology>
    </subcellularLocation>
</comment>
<dbReference type="InterPro" id="IPR002528">
    <property type="entry name" value="MATE_fam"/>
</dbReference>
<proteinExistence type="inferred from homology"/>
<evidence type="ECO:0000256" key="6">
    <source>
        <dbReference type="ARBA" id="ARBA00022449"/>
    </source>
</evidence>
<comment type="function">
    <text evidence="1">Multidrug efflux pump.</text>
</comment>
<feature type="transmembrane region" description="Helical" evidence="13">
    <location>
        <begin position="34"/>
        <end position="54"/>
    </location>
</feature>
<keyword evidence="5" id="KW-0813">Transport</keyword>
<evidence type="ECO:0000256" key="3">
    <source>
        <dbReference type="ARBA" id="ARBA00010199"/>
    </source>
</evidence>
<keyword evidence="10" id="KW-0406">Ion transport</keyword>
<keyword evidence="15" id="KW-1185">Reference proteome</keyword>
<evidence type="ECO:0000256" key="12">
    <source>
        <dbReference type="ARBA" id="ARBA00031636"/>
    </source>
</evidence>
<dbReference type="Proteomes" id="UP000680279">
    <property type="component" value="Unassembled WGS sequence"/>
</dbReference>
<evidence type="ECO:0000256" key="9">
    <source>
        <dbReference type="ARBA" id="ARBA00022989"/>
    </source>
</evidence>
<keyword evidence="6" id="KW-0050">Antiport</keyword>
<feature type="transmembrane region" description="Helical" evidence="13">
    <location>
        <begin position="373"/>
        <end position="390"/>
    </location>
</feature>
<keyword evidence="11 13" id="KW-0472">Membrane</keyword>
<feature type="transmembrane region" description="Helical" evidence="13">
    <location>
        <begin position="152"/>
        <end position="170"/>
    </location>
</feature>
<dbReference type="InterPro" id="IPR050222">
    <property type="entry name" value="MATE_MdtK"/>
</dbReference>
<dbReference type="CDD" id="cd13131">
    <property type="entry name" value="MATE_NorM_like"/>
    <property type="match status" value="1"/>
</dbReference>
<gene>
    <name evidence="14" type="primary">norM_1</name>
    <name evidence="14" type="ORF">J1TS3_07650</name>
</gene>
<feature type="transmembrane region" description="Helical" evidence="13">
    <location>
        <begin position="305"/>
        <end position="324"/>
    </location>
</feature>
<feature type="transmembrane region" description="Helical" evidence="13">
    <location>
        <begin position="74"/>
        <end position="98"/>
    </location>
</feature>
<evidence type="ECO:0000256" key="4">
    <source>
        <dbReference type="ARBA" id="ARBA00020268"/>
    </source>
</evidence>
<dbReference type="InterPro" id="IPR048279">
    <property type="entry name" value="MdtK-like"/>
</dbReference>
<feature type="transmembrane region" description="Helical" evidence="13">
    <location>
        <begin position="411"/>
        <end position="432"/>
    </location>
</feature>
<feature type="transmembrane region" description="Helical" evidence="13">
    <location>
        <begin position="336"/>
        <end position="361"/>
    </location>
</feature>
<name>A0ABQ4K1V9_9BACI</name>
<organism evidence="14 15">
    <name type="scientific">Siminovitchia fordii</name>
    <dbReference type="NCBI Taxonomy" id="254759"/>
    <lineage>
        <taxon>Bacteria</taxon>
        <taxon>Bacillati</taxon>
        <taxon>Bacillota</taxon>
        <taxon>Bacilli</taxon>
        <taxon>Bacillales</taxon>
        <taxon>Bacillaceae</taxon>
        <taxon>Siminovitchia</taxon>
    </lineage>
</organism>
<feature type="transmembrane region" description="Helical" evidence="13">
    <location>
        <begin position="110"/>
        <end position="132"/>
    </location>
</feature>
<keyword evidence="9 13" id="KW-1133">Transmembrane helix</keyword>
<evidence type="ECO:0000256" key="13">
    <source>
        <dbReference type="SAM" id="Phobius"/>
    </source>
</evidence>
<evidence type="ECO:0000256" key="5">
    <source>
        <dbReference type="ARBA" id="ARBA00022448"/>
    </source>
</evidence>
<evidence type="ECO:0000256" key="7">
    <source>
        <dbReference type="ARBA" id="ARBA00022475"/>
    </source>
</evidence>
<dbReference type="PANTHER" id="PTHR43298:SF2">
    <property type="entry name" value="FMN_FAD EXPORTER YEEO-RELATED"/>
    <property type="match status" value="1"/>
</dbReference>
<dbReference type="PANTHER" id="PTHR43298">
    <property type="entry name" value="MULTIDRUG RESISTANCE PROTEIN NORM-RELATED"/>
    <property type="match status" value="1"/>
</dbReference>
<keyword evidence="7" id="KW-1003">Cell membrane</keyword>
<comment type="similarity">
    <text evidence="3">Belongs to the multi antimicrobial extrusion (MATE) (TC 2.A.66.1) family.</text>
</comment>
<evidence type="ECO:0000313" key="14">
    <source>
        <dbReference type="EMBL" id="GIN19631.1"/>
    </source>
</evidence>
<feature type="transmembrane region" description="Helical" evidence="13">
    <location>
        <begin position="182"/>
        <end position="202"/>
    </location>
</feature>
<evidence type="ECO:0000256" key="11">
    <source>
        <dbReference type="ARBA" id="ARBA00023136"/>
    </source>
</evidence>
<evidence type="ECO:0000256" key="1">
    <source>
        <dbReference type="ARBA" id="ARBA00003408"/>
    </source>
</evidence>
<keyword evidence="8 13" id="KW-0812">Transmembrane</keyword>
<evidence type="ECO:0000256" key="8">
    <source>
        <dbReference type="ARBA" id="ARBA00022692"/>
    </source>
</evidence>
<evidence type="ECO:0000256" key="2">
    <source>
        <dbReference type="ARBA" id="ARBA00004651"/>
    </source>
</evidence>
<dbReference type="PIRSF" id="PIRSF006603">
    <property type="entry name" value="DinF"/>
    <property type="match status" value="1"/>
</dbReference>
<reference evidence="14 15" key="1">
    <citation type="submission" date="2021-03" db="EMBL/GenBank/DDBJ databases">
        <title>Antimicrobial resistance genes in bacteria isolated from Japanese honey, and their potential for conferring macrolide and lincosamide resistance in the American foulbrood pathogen Paenibacillus larvae.</title>
        <authorList>
            <person name="Okamoto M."/>
            <person name="Kumagai M."/>
            <person name="Kanamori H."/>
            <person name="Takamatsu D."/>
        </authorList>
    </citation>
    <scope>NUCLEOTIDE SEQUENCE [LARGE SCALE GENOMIC DNA]</scope>
    <source>
        <strain evidence="14 15">J1TS3</strain>
    </source>
</reference>
<protein>
    <recommendedName>
        <fullName evidence="4">Probable multidrug resistance protein NorM</fullName>
    </recommendedName>
    <alternativeName>
        <fullName evidence="12">Multidrug-efflux transporter</fullName>
    </alternativeName>
</protein>
<sequence length="477" mass="52565">MREVRVSLLFSRVFTKGRAAIEQTVSLREKLNQFFILLGPILIANVATFSMSFFDVMMTGNYSATHLAGVAVGSSLWVPIQMGVGGILLSVTPIIAHLLGRKETAKVPSYVVQTIYIGIVLSLIIYILGMLFLNPLLDLMNLEKDARYVTKYYLLSLAAGFIPYFIYCGLRGFMDALGKTNVTMLITLLALPVNINLNYVLIYGKFGFYELGGIGAGAATALTYWLSTLLTILTTHKSKPFMSYGIFKSFEKFSFGKWKEILIIGVPVGVTIFLEISIFSAVTLLMSQFGTIVIAAHQAALNFAYLLYMLPLSISTALTILVGFETGARRFKDARSYTLLGLGVAVLMTLLSGTFLFIFRIPVAELYSNEQQVVNLTAQFLLYAVFFQLSDAFQSPIQGALRGYKDVNVTLIMSIGSYWVIGLPAGHVLAVLGNMGPFGYWLGLIIGLGIGAITLSYRLFHVQKKQKSHKSLHKLIN</sequence>
<accession>A0ABQ4K1V9</accession>
<dbReference type="Pfam" id="PF01554">
    <property type="entry name" value="MatE"/>
    <property type="match status" value="2"/>
</dbReference>